<accession>A0A9D2QC92</accession>
<dbReference type="NCBIfam" id="TIGR00835">
    <property type="entry name" value="agcS"/>
    <property type="match status" value="1"/>
</dbReference>
<comment type="subcellular location">
    <subcellularLocation>
        <location evidence="1 9">Cell membrane</location>
        <topology evidence="1 9">Multi-pass membrane protein</topology>
    </subcellularLocation>
</comment>
<keyword evidence="6 9" id="KW-0769">Symport</keyword>
<feature type="transmembrane region" description="Helical" evidence="9">
    <location>
        <begin position="81"/>
        <end position="101"/>
    </location>
</feature>
<feature type="transmembrane region" description="Helical" evidence="9">
    <location>
        <begin position="224"/>
        <end position="244"/>
    </location>
</feature>
<feature type="transmembrane region" description="Helical" evidence="9">
    <location>
        <begin position="319"/>
        <end position="339"/>
    </location>
</feature>
<comment type="caution">
    <text evidence="11">The sequence shown here is derived from an EMBL/GenBank/DDBJ whole genome shotgun (WGS) entry which is preliminary data.</text>
</comment>
<feature type="transmembrane region" description="Helical" evidence="9">
    <location>
        <begin position="404"/>
        <end position="424"/>
    </location>
</feature>
<organism evidence="11 12">
    <name type="scientific">Candidatus Corynebacterium faecigallinarum</name>
    <dbReference type="NCBI Taxonomy" id="2838528"/>
    <lineage>
        <taxon>Bacteria</taxon>
        <taxon>Bacillati</taxon>
        <taxon>Actinomycetota</taxon>
        <taxon>Actinomycetes</taxon>
        <taxon>Mycobacteriales</taxon>
        <taxon>Corynebacteriaceae</taxon>
        <taxon>Corynebacterium</taxon>
    </lineage>
</organism>
<feature type="transmembrane region" description="Helical" evidence="9">
    <location>
        <begin position="250"/>
        <end position="277"/>
    </location>
</feature>
<evidence type="ECO:0000256" key="9">
    <source>
        <dbReference type="RuleBase" id="RU363064"/>
    </source>
</evidence>
<gene>
    <name evidence="11" type="ORF">H9751_03305</name>
</gene>
<feature type="transmembrane region" description="Helical" evidence="9">
    <location>
        <begin position="20"/>
        <end position="42"/>
    </location>
</feature>
<dbReference type="GO" id="GO:0005283">
    <property type="term" value="F:amino acid:sodium symporter activity"/>
    <property type="evidence" value="ECO:0007669"/>
    <property type="project" value="InterPro"/>
</dbReference>
<keyword evidence="8 9" id="KW-0472">Membrane</keyword>
<evidence type="ECO:0000313" key="11">
    <source>
        <dbReference type="EMBL" id="HJC84573.1"/>
    </source>
</evidence>
<dbReference type="InterPro" id="IPR001463">
    <property type="entry name" value="Na/Ala_symport"/>
</dbReference>
<evidence type="ECO:0000256" key="1">
    <source>
        <dbReference type="ARBA" id="ARBA00004651"/>
    </source>
</evidence>
<dbReference type="PANTHER" id="PTHR30330">
    <property type="entry name" value="AGSS FAMILY TRANSPORTER, SODIUM-ALANINE"/>
    <property type="match status" value="1"/>
</dbReference>
<feature type="transmembrane region" description="Helical" evidence="9">
    <location>
        <begin position="362"/>
        <end position="384"/>
    </location>
</feature>
<evidence type="ECO:0000256" key="2">
    <source>
        <dbReference type="ARBA" id="ARBA00009261"/>
    </source>
</evidence>
<keyword evidence="7 9" id="KW-1133">Transmembrane helix</keyword>
<name>A0A9D2QC92_9CORY</name>
<keyword evidence="3 9" id="KW-0813">Transport</keyword>
<feature type="transmembrane region" description="Helical" evidence="9">
    <location>
        <begin position="430"/>
        <end position="448"/>
    </location>
</feature>
<evidence type="ECO:0000256" key="10">
    <source>
        <dbReference type="SAM" id="MobiDB-lite"/>
    </source>
</evidence>
<feature type="region of interest" description="Disordered" evidence="10">
    <location>
        <begin position="491"/>
        <end position="510"/>
    </location>
</feature>
<protein>
    <submittedName>
        <fullName evidence="11">Sodium:alanine symporter family protein</fullName>
    </submittedName>
</protein>
<feature type="compositionally biased region" description="Gly residues" evidence="10">
    <location>
        <begin position="501"/>
        <end position="510"/>
    </location>
</feature>
<evidence type="ECO:0000256" key="8">
    <source>
        <dbReference type="ARBA" id="ARBA00023136"/>
    </source>
</evidence>
<feature type="transmembrane region" description="Helical" evidence="9">
    <location>
        <begin position="158"/>
        <end position="177"/>
    </location>
</feature>
<evidence type="ECO:0000256" key="3">
    <source>
        <dbReference type="ARBA" id="ARBA00022448"/>
    </source>
</evidence>
<comment type="similarity">
    <text evidence="2 9">Belongs to the alanine or glycine:cation symporter (AGCS) (TC 2.A.25) family.</text>
</comment>
<feature type="transmembrane region" description="Helical" evidence="9">
    <location>
        <begin position="197"/>
        <end position="217"/>
    </location>
</feature>
<dbReference type="AlphaFoldDB" id="A0A9D2QC92"/>
<evidence type="ECO:0000256" key="4">
    <source>
        <dbReference type="ARBA" id="ARBA00022475"/>
    </source>
</evidence>
<feature type="transmembrane region" description="Helical" evidence="9">
    <location>
        <begin position="107"/>
        <end position="128"/>
    </location>
</feature>
<dbReference type="Gene3D" id="1.20.1740.10">
    <property type="entry name" value="Amino acid/polyamine transporter I"/>
    <property type="match status" value="1"/>
</dbReference>
<reference evidence="11" key="1">
    <citation type="journal article" date="2021" name="PeerJ">
        <title>Extensive microbial diversity within the chicken gut microbiome revealed by metagenomics and culture.</title>
        <authorList>
            <person name="Gilroy R."/>
            <person name="Ravi A."/>
            <person name="Getino M."/>
            <person name="Pursley I."/>
            <person name="Horton D.L."/>
            <person name="Alikhan N.F."/>
            <person name="Baker D."/>
            <person name="Gharbi K."/>
            <person name="Hall N."/>
            <person name="Watson M."/>
            <person name="Adriaenssens E.M."/>
            <person name="Foster-Nyarko E."/>
            <person name="Jarju S."/>
            <person name="Secka A."/>
            <person name="Antonio M."/>
            <person name="Oren A."/>
            <person name="Chaudhuri R.R."/>
            <person name="La Ragione R."/>
            <person name="Hildebrand F."/>
            <person name="Pallen M.J."/>
        </authorList>
    </citation>
    <scope>NUCLEOTIDE SEQUENCE</scope>
    <source>
        <strain evidence="11">ChiHjej13B12-4958</strain>
    </source>
</reference>
<dbReference type="FunFam" id="1.20.1740.10:FF:000004">
    <property type="entry name" value="Sodium:alanine symporter family protein"/>
    <property type="match status" value="1"/>
</dbReference>
<dbReference type="EMBL" id="DWVP01000005">
    <property type="protein sequence ID" value="HJC84573.1"/>
    <property type="molecule type" value="Genomic_DNA"/>
</dbReference>
<evidence type="ECO:0000256" key="6">
    <source>
        <dbReference type="ARBA" id="ARBA00022847"/>
    </source>
</evidence>
<dbReference type="Pfam" id="PF01235">
    <property type="entry name" value="Na_Ala_symp"/>
    <property type="match status" value="1"/>
</dbReference>
<dbReference type="PRINTS" id="PR00175">
    <property type="entry name" value="NAALASMPORT"/>
</dbReference>
<dbReference type="PANTHER" id="PTHR30330:SF3">
    <property type="entry name" value="TRANSCRIPTIONAL REGULATOR, LRP FAMILY"/>
    <property type="match status" value="1"/>
</dbReference>
<evidence type="ECO:0000256" key="5">
    <source>
        <dbReference type="ARBA" id="ARBA00022692"/>
    </source>
</evidence>
<evidence type="ECO:0000256" key="7">
    <source>
        <dbReference type="ARBA" id="ARBA00022989"/>
    </source>
</evidence>
<dbReference type="Proteomes" id="UP000823858">
    <property type="component" value="Unassembled WGS sequence"/>
</dbReference>
<evidence type="ECO:0000313" key="12">
    <source>
        <dbReference type="Proteomes" id="UP000823858"/>
    </source>
</evidence>
<keyword evidence="5 9" id="KW-0812">Transmembrane</keyword>
<keyword evidence="4 9" id="KW-1003">Cell membrane</keyword>
<reference evidence="11" key="2">
    <citation type="submission" date="2021-04" db="EMBL/GenBank/DDBJ databases">
        <authorList>
            <person name="Gilroy R."/>
        </authorList>
    </citation>
    <scope>NUCLEOTIDE SEQUENCE</scope>
    <source>
        <strain evidence="11">ChiHjej13B12-4958</strain>
    </source>
</reference>
<sequence length="510" mass="53751">MQTTELVLASSFEDGLDEAASFVWGPWLLIPLLFATGLVLTIRLRGVQFRKLIPAMRLGLLDRSDDAGEGDISQYQALTTALAATVGVGNIVGVATAISIGGPGALFWMWVTGLLGMASKYAEAFLGVRYRVTDGKGRMSGGPQRYLERGIKGPVGKFLAWFFAIAAIIASFGIGNMTQANAVSENLENTFNIDPRVTGAVLFILVGAVLLGGIKAIGQVTSGFVPMMIAIYVIGGLVVLTINASTIPEAFGLIFTDAFTGTAATGGFVGSGIMLALQMGMARGIFSNESGMGSAAIAAAAAKTTHPVRQGLVSMTQTFIDTIIVVSFTGLVIITSGVWDQGEDRAGTMTSDAFSEALPGHWGGHIVTISIVFFAFSTLLAWSYYGERNAQRVFGDWATIPYRIIFTCVVAVGATMELTVAWTFSDLANGLMALPNLIGLLLLSGMIARETKAYLDFDPDLRASAKDVEKFLIEQKSPWRMYGTYADDIHGDSDGSTGSSGSSGPGGVNA</sequence>
<dbReference type="GO" id="GO:0005886">
    <property type="term" value="C:plasma membrane"/>
    <property type="evidence" value="ECO:0007669"/>
    <property type="project" value="UniProtKB-SubCell"/>
</dbReference>
<proteinExistence type="inferred from homology"/>